<dbReference type="GeneID" id="103260362"/>
<dbReference type="RefSeq" id="XP_021567996.1">
    <property type="nucleotide sequence ID" value="XM_021712321.1"/>
</dbReference>
<sequence length="330" mass="38714">MVFNDICIAIMLTSVSPNPNVHANCLFLLTQAHLTYNEQLELCAQGTKETSQVNGILLPKKLCDIWDEVWNFQAQPDDLLIASYPKAGTTWTQEIVDLIQSDGDVEKSKRAPIHLRQPFLEWTRMTITGITQAKTMPSPRILKTHLPVQLLPPSFWEKNCKIIYMARNAKDNMVSYYHFQRMHKDLPDPGSWDEYFKTFLEGKVFWGSWYDHVKDWWRKKDSHPILYLFYEERMQDPKSEIRKIMEFLGKNLKEEVVDQIAYNTSFEVMKKNPMTNFSNEARMNHGLSPFMRKGVVGDWKNQFTVAQNKQFNEDYEKNMADTSLSFCMEL</sequence>
<keyword evidence="7" id="KW-1185">Reference proteome</keyword>
<comment type="subcellular location">
    <subcellularLocation>
        <location evidence="1">Cytoplasm</location>
    </subcellularLocation>
</comment>
<organism evidence="7 8">
    <name type="scientific">Carlito syrichta</name>
    <name type="common">Philippine tarsier</name>
    <name type="synonym">Tarsius syrichta</name>
    <dbReference type="NCBI Taxonomy" id="1868482"/>
    <lineage>
        <taxon>Eukaryota</taxon>
        <taxon>Metazoa</taxon>
        <taxon>Chordata</taxon>
        <taxon>Craniata</taxon>
        <taxon>Vertebrata</taxon>
        <taxon>Euteleostomi</taxon>
        <taxon>Mammalia</taxon>
        <taxon>Eutheria</taxon>
        <taxon>Euarchontoglires</taxon>
        <taxon>Primates</taxon>
        <taxon>Haplorrhini</taxon>
        <taxon>Tarsiiformes</taxon>
        <taxon>Tarsiidae</taxon>
        <taxon>Carlito</taxon>
    </lineage>
</organism>
<dbReference type="PANTHER" id="PTHR11783">
    <property type="entry name" value="SULFOTRANSFERASE SULT"/>
    <property type="match status" value="1"/>
</dbReference>
<dbReference type="OrthoDB" id="205623at2759"/>
<dbReference type="KEGG" id="csyr:103260362"/>
<evidence type="ECO:0000256" key="3">
    <source>
        <dbReference type="ARBA" id="ARBA00022490"/>
    </source>
</evidence>
<dbReference type="Pfam" id="PF00685">
    <property type="entry name" value="Sulfotransfer_1"/>
    <property type="match status" value="1"/>
</dbReference>
<dbReference type="Gene3D" id="3.40.50.300">
    <property type="entry name" value="P-loop containing nucleotide triphosphate hydrolases"/>
    <property type="match status" value="1"/>
</dbReference>
<dbReference type="SUPFAM" id="SSF52540">
    <property type="entry name" value="P-loop containing nucleoside triphosphate hydrolases"/>
    <property type="match status" value="1"/>
</dbReference>
<protein>
    <recommendedName>
        <fullName evidence="5">Sulfotransferase</fullName>
        <ecNumber evidence="5">2.8.2.-</ecNumber>
    </recommendedName>
</protein>
<dbReference type="GO" id="GO:0005737">
    <property type="term" value="C:cytoplasm"/>
    <property type="evidence" value="ECO:0007669"/>
    <property type="project" value="UniProtKB-SubCell"/>
</dbReference>
<keyword evidence="3" id="KW-0963">Cytoplasm</keyword>
<proteinExistence type="inferred from homology"/>
<evidence type="ECO:0000259" key="6">
    <source>
        <dbReference type="Pfam" id="PF00685"/>
    </source>
</evidence>
<dbReference type="FunFam" id="3.40.50.300:FF:000433">
    <property type="entry name" value="Estrogen sulfotransferase"/>
    <property type="match status" value="1"/>
</dbReference>
<dbReference type="InterPro" id="IPR000863">
    <property type="entry name" value="Sulfotransferase_dom"/>
</dbReference>
<reference evidence="8" key="1">
    <citation type="submission" date="2025-08" db="UniProtKB">
        <authorList>
            <consortium name="RefSeq"/>
        </authorList>
    </citation>
    <scope>IDENTIFICATION</scope>
</reference>
<accession>A0A3Q0DXP9</accession>
<evidence type="ECO:0000256" key="5">
    <source>
        <dbReference type="RuleBase" id="RU361155"/>
    </source>
</evidence>
<dbReference type="InterPro" id="IPR027417">
    <property type="entry name" value="P-loop_NTPase"/>
</dbReference>
<dbReference type="Proteomes" id="UP000189704">
    <property type="component" value="Unplaced"/>
</dbReference>
<dbReference type="AlphaFoldDB" id="A0A3Q0DXP9"/>
<comment type="similarity">
    <text evidence="2 5">Belongs to the sulfotransferase 1 family.</text>
</comment>
<feature type="domain" description="Sulfotransferase" evidence="6">
    <location>
        <begin position="76"/>
        <end position="322"/>
    </location>
</feature>
<keyword evidence="4 5" id="KW-0808">Transferase</keyword>
<dbReference type="GO" id="GO:0008146">
    <property type="term" value="F:sulfotransferase activity"/>
    <property type="evidence" value="ECO:0007669"/>
    <property type="project" value="InterPro"/>
</dbReference>
<evidence type="ECO:0000313" key="8">
    <source>
        <dbReference type="RefSeq" id="XP_021567996.1"/>
    </source>
</evidence>
<evidence type="ECO:0000313" key="7">
    <source>
        <dbReference type="Proteomes" id="UP000189704"/>
    </source>
</evidence>
<evidence type="ECO:0000256" key="4">
    <source>
        <dbReference type="ARBA" id="ARBA00022679"/>
    </source>
</evidence>
<gene>
    <name evidence="8" type="primary">LOC103260362</name>
</gene>
<name>A0A3Q0DXP9_CARSF</name>
<dbReference type="EC" id="2.8.2.-" evidence="5"/>
<evidence type="ECO:0000256" key="2">
    <source>
        <dbReference type="ARBA" id="ARBA00005771"/>
    </source>
</evidence>
<evidence type="ECO:0000256" key="1">
    <source>
        <dbReference type="ARBA" id="ARBA00004496"/>
    </source>
</evidence>